<protein>
    <recommendedName>
        <fullName evidence="3">ATP-binding protein</fullName>
    </recommendedName>
</protein>
<evidence type="ECO:0008006" key="3">
    <source>
        <dbReference type="Google" id="ProtNLM"/>
    </source>
</evidence>
<dbReference type="SUPFAM" id="SSF52540">
    <property type="entry name" value="P-loop containing nucleoside triphosphate hydrolases"/>
    <property type="match status" value="1"/>
</dbReference>
<dbReference type="EMBL" id="CP021886">
    <property type="protein sequence ID" value="AWI33357.1"/>
    <property type="molecule type" value="Genomic_DNA"/>
</dbReference>
<dbReference type="Proteomes" id="UP000244890">
    <property type="component" value="Chromosome"/>
</dbReference>
<gene>
    <name evidence="1" type="ORF">CDV25_00255</name>
</gene>
<proteinExistence type="predicted"/>
<dbReference type="AlphaFoldDB" id="A0A2U8FBT6"/>
<dbReference type="KEGG" id="had:CDV25_00255"/>
<name>A0A2U8FBT6_9HELI</name>
<dbReference type="OrthoDB" id="5372242at2"/>
<accession>A0A2U8FBT6</accession>
<organism evidence="1 2">
    <name type="scientific">Helicobacter apodemus</name>
    <dbReference type="NCBI Taxonomy" id="135569"/>
    <lineage>
        <taxon>Bacteria</taxon>
        <taxon>Pseudomonadati</taxon>
        <taxon>Campylobacterota</taxon>
        <taxon>Epsilonproteobacteria</taxon>
        <taxon>Campylobacterales</taxon>
        <taxon>Helicobacteraceae</taxon>
        <taxon>Helicobacter</taxon>
    </lineage>
</organism>
<evidence type="ECO:0000313" key="2">
    <source>
        <dbReference type="Proteomes" id="UP000244890"/>
    </source>
</evidence>
<dbReference type="RefSeq" id="WP_108910278.1">
    <property type="nucleotide sequence ID" value="NZ_CP021886.1"/>
</dbReference>
<dbReference type="InterPro" id="IPR027417">
    <property type="entry name" value="P-loop_NTPase"/>
</dbReference>
<dbReference type="PANTHER" id="PTHR33295">
    <property type="entry name" value="ATPASE"/>
    <property type="match status" value="1"/>
</dbReference>
<evidence type="ECO:0000313" key="1">
    <source>
        <dbReference type="EMBL" id="AWI33357.1"/>
    </source>
</evidence>
<sequence length="353" mass="42016">MLLEKILQSYPKPFCKNNRNLPLPLKNFNFIYGGKGLGKTNLILHYYQNIPSLKKMYINLKDARLNPNKDFQDIQSFCQKENIDLLIIDNYEPYFTLPKLPNLTLISQIPYAIKNFHYIHIPPLSFQEYQQIHKYHLEDALSHFIKYGNLWEGESYNDYNKAQSLQNINPNPTDFCILKNLILNLGLKVSLHQIYLKIKKDTKLSKDRFYEYCSLLQKSKMLFWVEKFEHKLSAKKLYFYDFTLKNAFSFERNFHSLFENMVFLELFYGLKQEIFFTDKLNFYLPNSSLGILCMPFIQQQTLEQKLHKITKEREYCDTFLILTLNQQGKGENLGTPYTILPFKDFALNIAHYT</sequence>
<reference evidence="1 2" key="1">
    <citation type="submission" date="2017-06" db="EMBL/GenBank/DDBJ databases">
        <title>Complete genome of Helicobacter apodemus.</title>
        <authorList>
            <person name="Cho S."/>
        </authorList>
    </citation>
    <scope>NUCLEOTIDE SEQUENCE [LARGE SCALE GENOMIC DNA]</scope>
    <source>
        <strain evidence="2">SNUVETPUB-15-01</strain>
    </source>
</reference>
<dbReference type="PANTHER" id="PTHR33295:SF18">
    <property type="entry name" value="AAA+ ATPASE DOMAIN-CONTAINING PROTEIN"/>
    <property type="match status" value="1"/>
</dbReference>